<dbReference type="SUPFAM" id="SSF52540">
    <property type="entry name" value="P-loop containing nucleoside triphosphate hydrolases"/>
    <property type="match status" value="1"/>
</dbReference>
<name>A0A3P4AZC3_9BURK</name>
<dbReference type="InterPro" id="IPR027417">
    <property type="entry name" value="P-loop_NTPase"/>
</dbReference>
<feature type="domain" description="ABC transporter" evidence="6">
    <location>
        <begin position="4"/>
        <end position="235"/>
    </location>
</feature>
<dbReference type="PANTHER" id="PTHR42788">
    <property type="entry name" value="TAURINE IMPORT ATP-BINDING PROTEIN-RELATED"/>
    <property type="match status" value="1"/>
</dbReference>
<evidence type="ECO:0000256" key="5">
    <source>
        <dbReference type="ARBA" id="ARBA00022840"/>
    </source>
</evidence>
<evidence type="ECO:0000313" key="8">
    <source>
        <dbReference type="Proteomes" id="UP000277294"/>
    </source>
</evidence>
<dbReference type="InterPro" id="IPR017871">
    <property type="entry name" value="ABC_transporter-like_CS"/>
</dbReference>
<evidence type="ECO:0000256" key="4">
    <source>
        <dbReference type="ARBA" id="ARBA00022741"/>
    </source>
</evidence>
<evidence type="ECO:0000259" key="6">
    <source>
        <dbReference type="PROSITE" id="PS50893"/>
    </source>
</evidence>
<protein>
    <submittedName>
        <fullName evidence="7">Aliphatic sulfonates import ATP-binding protein SsuB</fullName>
        <ecNumber evidence="7">3.6.3.-</ecNumber>
    </submittedName>
</protein>
<dbReference type="AlphaFoldDB" id="A0A3P4AZC3"/>
<proteinExistence type="inferred from homology"/>
<keyword evidence="3" id="KW-1003">Cell membrane</keyword>
<keyword evidence="3" id="KW-0472">Membrane</keyword>
<dbReference type="SMART" id="SM00382">
    <property type="entry name" value="AAA"/>
    <property type="match status" value="1"/>
</dbReference>
<dbReference type="Proteomes" id="UP000277294">
    <property type="component" value="Unassembled WGS sequence"/>
</dbReference>
<dbReference type="OrthoDB" id="8683598at2"/>
<dbReference type="InterPro" id="IPR003439">
    <property type="entry name" value="ABC_transporter-like_ATP-bd"/>
</dbReference>
<keyword evidence="7" id="KW-0378">Hydrolase</keyword>
<keyword evidence="2" id="KW-0813">Transport</keyword>
<dbReference type="PROSITE" id="PS00211">
    <property type="entry name" value="ABC_TRANSPORTER_1"/>
    <property type="match status" value="1"/>
</dbReference>
<organism evidence="7 8">
    <name type="scientific">Pigmentiphaga humi</name>
    <dbReference type="NCBI Taxonomy" id="2478468"/>
    <lineage>
        <taxon>Bacteria</taxon>
        <taxon>Pseudomonadati</taxon>
        <taxon>Pseudomonadota</taxon>
        <taxon>Betaproteobacteria</taxon>
        <taxon>Burkholderiales</taxon>
        <taxon>Alcaligenaceae</taxon>
        <taxon>Pigmentiphaga</taxon>
    </lineage>
</organism>
<keyword evidence="5 7" id="KW-0067">ATP-binding</keyword>
<keyword evidence="4" id="KW-0547">Nucleotide-binding</keyword>
<reference evidence="7 8" key="1">
    <citation type="submission" date="2018-10" db="EMBL/GenBank/DDBJ databases">
        <authorList>
            <person name="Criscuolo A."/>
        </authorList>
    </citation>
    <scope>NUCLEOTIDE SEQUENCE [LARGE SCALE GENOMIC DNA]</scope>
    <source>
        <strain evidence="7">DnA1</strain>
    </source>
</reference>
<evidence type="ECO:0000256" key="3">
    <source>
        <dbReference type="ARBA" id="ARBA00022475"/>
    </source>
</evidence>
<dbReference type="CDD" id="cd03293">
    <property type="entry name" value="ABC_NrtD_SsuB_transporters"/>
    <property type="match status" value="1"/>
</dbReference>
<dbReference type="InterPro" id="IPR050166">
    <property type="entry name" value="ABC_transporter_ATP-bind"/>
</dbReference>
<evidence type="ECO:0000256" key="2">
    <source>
        <dbReference type="ARBA" id="ARBA00022448"/>
    </source>
</evidence>
<dbReference type="RefSeq" id="WP_124077949.1">
    <property type="nucleotide sequence ID" value="NZ_UWPJ01000008.1"/>
</dbReference>
<dbReference type="Pfam" id="PF00005">
    <property type="entry name" value="ABC_tran"/>
    <property type="match status" value="1"/>
</dbReference>
<gene>
    <name evidence="7" type="primary">ssuB_3</name>
    <name evidence="7" type="ORF">PIGHUM_00774</name>
</gene>
<dbReference type="PROSITE" id="PS50893">
    <property type="entry name" value="ABC_TRANSPORTER_2"/>
    <property type="match status" value="1"/>
</dbReference>
<dbReference type="EMBL" id="UWPJ01000008">
    <property type="protein sequence ID" value="VCU68716.1"/>
    <property type="molecule type" value="Genomic_DNA"/>
</dbReference>
<comment type="similarity">
    <text evidence="1">Belongs to the ABC transporter superfamily.</text>
</comment>
<evidence type="ECO:0000256" key="1">
    <source>
        <dbReference type="ARBA" id="ARBA00005417"/>
    </source>
</evidence>
<accession>A0A3P4AZC3</accession>
<dbReference type="PANTHER" id="PTHR42788:SF13">
    <property type="entry name" value="ALIPHATIC SULFONATES IMPORT ATP-BINDING PROTEIN SSUB"/>
    <property type="match status" value="1"/>
</dbReference>
<dbReference type="GO" id="GO:0005524">
    <property type="term" value="F:ATP binding"/>
    <property type="evidence" value="ECO:0007669"/>
    <property type="project" value="UniProtKB-KW"/>
</dbReference>
<evidence type="ECO:0000313" key="7">
    <source>
        <dbReference type="EMBL" id="VCU68716.1"/>
    </source>
</evidence>
<dbReference type="Gene3D" id="3.40.50.300">
    <property type="entry name" value="P-loop containing nucleotide triphosphate hydrolases"/>
    <property type="match status" value="1"/>
</dbReference>
<dbReference type="EC" id="3.6.3.-" evidence="7"/>
<dbReference type="GO" id="GO:0016887">
    <property type="term" value="F:ATP hydrolysis activity"/>
    <property type="evidence" value="ECO:0007669"/>
    <property type="project" value="InterPro"/>
</dbReference>
<dbReference type="InterPro" id="IPR003593">
    <property type="entry name" value="AAA+_ATPase"/>
</dbReference>
<sequence length="257" mass="28621">MHKIDIQRLSKVYQLGRGRTMQALDDVSLSIEDGEFVSVIGASGCGKTTLLRIIGGFEQADAGCVQISRDPKASGLATSTVFQEESLFPWLTAEQNVGYGSRIRGVPAERRKALVDYFIGKVGLTAFRGSYPNQLSGGMRQRVSVARAFANEPEILLMDEPFGALDEQTRLVLQEELLKLWSEHRRTVVFVTHNLDESITLSDRIVVLSARPGRVRAVIPVDLPRPRNVVALRSDPRYAEIYQQLWDLLQTDIHATA</sequence>
<keyword evidence="8" id="KW-1185">Reference proteome</keyword>